<evidence type="ECO:0000259" key="1">
    <source>
        <dbReference type="PROSITE" id="PS50181"/>
    </source>
</evidence>
<feature type="domain" description="F-box" evidence="1">
    <location>
        <begin position="279"/>
        <end position="326"/>
    </location>
</feature>
<organism evidence="2 3">
    <name type="scientific">Heracleum sosnowskyi</name>
    <dbReference type="NCBI Taxonomy" id="360622"/>
    <lineage>
        <taxon>Eukaryota</taxon>
        <taxon>Viridiplantae</taxon>
        <taxon>Streptophyta</taxon>
        <taxon>Embryophyta</taxon>
        <taxon>Tracheophyta</taxon>
        <taxon>Spermatophyta</taxon>
        <taxon>Magnoliopsida</taxon>
        <taxon>eudicotyledons</taxon>
        <taxon>Gunneridae</taxon>
        <taxon>Pentapetalae</taxon>
        <taxon>asterids</taxon>
        <taxon>campanulids</taxon>
        <taxon>Apiales</taxon>
        <taxon>Apiaceae</taxon>
        <taxon>Apioideae</taxon>
        <taxon>apioid superclade</taxon>
        <taxon>Tordylieae</taxon>
        <taxon>Tordyliinae</taxon>
        <taxon>Heracleum</taxon>
    </lineage>
</organism>
<dbReference type="EMBL" id="JAUIZM010000003">
    <property type="protein sequence ID" value="KAK1392470.1"/>
    <property type="molecule type" value="Genomic_DNA"/>
</dbReference>
<dbReference type="AlphaFoldDB" id="A0AAD8IYH6"/>
<dbReference type="InterPro" id="IPR001810">
    <property type="entry name" value="F-box_dom"/>
</dbReference>
<dbReference type="CDD" id="cd22162">
    <property type="entry name" value="F-box_AtSKIP3-like"/>
    <property type="match status" value="1"/>
</dbReference>
<dbReference type="InterPro" id="IPR025886">
    <property type="entry name" value="PP2-like"/>
</dbReference>
<gene>
    <name evidence="2" type="ORF">POM88_011526</name>
</gene>
<sequence length="673" mass="75844">MSFLPTDHLIISRSQVDDDFKIKHSDKRDNCFCIQLSPLSSQTAEFYALVKLKIFKKISTSMLAPVTVDTAYFLLDFKSSLCLDKFKDQLFEVFFSTNGDYESQNKIVHIHIMLPERGTLVHKSMSPCWLSSHSTICTHVDLMGDILGMNVLPQEEHTGEIVSCTSPLDACGKLSIMSRSFWSDAKFDNVWERFLSAELISHQVVSDQWMFYDPCKNIDSDTLLAFPTKKYFWLDKLSGNKCFGILSLPLSTIIFKSLSLLWPLSHNTMRTYVDVMGGVSGLNALPQELIEEIVSRTRPVDACGNLSIVSRSFQSAAKFDHVWERFLPADLISRRAKPNESHSWIFVEDPWKKIDADTLKAFATKKDLYLFLSDNPLIIDDGDMYFWLDKLSGKKCFYLVPEKLSKPEPDGWNGTCEYIQLTLPFKIEGKISTSLLSPNTAYTAYLWFDFTSSIYFGGFGEEEPLQTFVGFDGGCGSECESKIVYIPFMPSEYQRGTKILKCRPPDMPVLSGPQYPRRTNGNWYELELGDYFNKEGAGDNRELIMCLSEVKTGEEKGGIDLKEIVIRPKNCQKIPCSIRAISNEQPVVPTSLDKPDQASIAAAGNASAVPVGVEGSWHKLQSFILNAATLLDRKHVYTSLSADDDAPHTVRPNMDSHGLCYRTNADRQSITMG</sequence>
<dbReference type="PANTHER" id="PTHR32278:SF111">
    <property type="entry name" value="F-BOX PROTEIN PP2-B12-RELATED"/>
    <property type="match status" value="1"/>
</dbReference>
<dbReference type="InterPro" id="IPR036047">
    <property type="entry name" value="F-box-like_dom_sf"/>
</dbReference>
<dbReference type="PANTHER" id="PTHR32278">
    <property type="entry name" value="F-BOX DOMAIN-CONTAINING PROTEIN"/>
    <property type="match status" value="1"/>
</dbReference>
<protein>
    <recommendedName>
        <fullName evidence="1">F-box domain-containing protein</fullName>
    </recommendedName>
</protein>
<dbReference type="SUPFAM" id="SSF81383">
    <property type="entry name" value="F-box domain"/>
    <property type="match status" value="1"/>
</dbReference>
<evidence type="ECO:0000313" key="2">
    <source>
        <dbReference type="EMBL" id="KAK1392470.1"/>
    </source>
</evidence>
<keyword evidence="3" id="KW-1185">Reference proteome</keyword>
<dbReference type="Pfam" id="PF14299">
    <property type="entry name" value="PP2"/>
    <property type="match status" value="1"/>
</dbReference>
<comment type="caution">
    <text evidence="2">The sequence shown here is derived from an EMBL/GenBank/DDBJ whole genome shotgun (WGS) entry which is preliminary data.</text>
</comment>
<reference evidence="2" key="1">
    <citation type="submission" date="2023-02" db="EMBL/GenBank/DDBJ databases">
        <title>Genome of toxic invasive species Heracleum sosnowskyi carries increased number of genes despite the absence of recent whole-genome duplications.</title>
        <authorList>
            <person name="Schelkunov M."/>
            <person name="Shtratnikova V."/>
            <person name="Makarenko M."/>
            <person name="Klepikova A."/>
            <person name="Omelchenko D."/>
            <person name="Novikova G."/>
            <person name="Obukhova E."/>
            <person name="Bogdanov V."/>
            <person name="Penin A."/>
            <person name="Logacheva M."/>
        </authorList>
    </citation>
    <scope>NUCLEOTIDE SEQUENCE</scope>
    <source>
        <strain evidence="2">Hsosn_3</strain>
        <tissue evidence="2">Leaf</tissue>
    </source>
</reference>
<proteinExistence type="predicted"/>
<accession>A0AAD8IYH6</accession>
<name>A0AAD8IYH6_9APIA</name>
<dbReference type="Proteomes" id="UP001237642">
    <property type="component" value="Unassembled WGS sequence"/>
</dbReference>
<reference evidence="2" key="2">
    <citation type="submission" date="2023-05" db="EMBL/GenBank/DDBJ databases">
        <authorList>
            <person name="Schelkunov M.I."/>
        </authorList>
    </citation>
    <scope>NUCLEOTIDE SEQUENCE</scope>
    <source>
        <strain evidence="2">Hsosn_3</strain>
        <tissue evidence="2">Leaf</tissue>
    </source>
</reference>
<evidence type="ECO:0000313" key="3">
    <source>
        <dbReference type="Proteomes" id="UP001237642"/>
    </source>
</evidence>
<dbReference type="Pfam" id="PF00646">
    <property type="entry name" value="F-box"/>
    <property type="match status" value="1"/>
</dbReference>
<dbReference type="PROSITE" id="PS50181">
    <property type="entry name" value="FBOX"/>
    <property type="match status" value="1"/>
</dbReference>